<evidence type="ECO:0000259" key="4">
    <source>
        <dbReference type="PROSITE" id="PS50949"/>
    </source>
</evidence>
<dbReference type="InterPro" id="IPR011711">
    <property type="entry name" value="GntR_C"/>
</dbReference>
<gene>
    <name evidence="5" type="ORF">CFBP5477_022530</name>
</gene>
<keyword evidence="5" id="KW-0614">Plasmid</keyword>
<sequence length="249" mass="28042">MGSGVSTEPEGDNNDLDLSRDSLSDRIYARLRTALMAGEYEPGSRLNIRGLAAAYNTSPTPVREAVFQLVREGALELRLGHQPRVPVLSIPTYINIRETRAPLERLAAELATARIAEEDIERLVALHESFVRNEADEKWKSALAANQEFHFTIYRASQNDVLVRFIENLWLLAGPFVNNQYPITRAGAPAVHPHILIIDALRRRSPAETGELVVRDLREGSYNILQKLDNEARNSVTTSRRKKRDHTPD</sequence>
<accession>A0AAF0KFV1</accession>
<evidence type="ECO:0000256" key="3">
    <source>
        <dbReference type="ARBA" id="ARBA00023163"/>
    </source>
</evidence>
<geneLocation type="plasmid" evidence="5 6">
    <name>pAlCFBP5477</name>
</geneLocation>
<dbReference type="Gene3D" id="1.10.10.10">
    <property type="entry name" value="Winged helix-like DNA-binding domain superfamily/Winged helix DNA-binding domain"/>
    <property type="match status" value="1"/>
</dbReference>
<dbReference type="InterPro" id="IPR000524">
    <property type="entry name" value="Tscrpt_reg_HTH_GntR"/>
</dbReference>
<name>A0AAF0KFV1_9HYPH</name>
<dbReference type="InterPro" id="IPR036390">
    <property type="entry name" value="WH_DNA-bd_sf"/>
</dbReference>
<keyword evidence="2" id="KW-0238">DNA-binding</keyword>
<dbReference type="RefSeq" id="WP_137395963.1">
    <property type="nucleotide sequence ID" value="NZ_CP124735.1"/>
</dbReference>
<dbReference type="SMART" id="SM00345">
    <property type="entry name" value="HTH_GNTR"/>
    <property type="match status" value="1"/>
</dbReference>
<dbReference type="Gene3D" id="1.20.120.530">
    <property type="entry name" value="GntR ligand-binding domain-like"/>
    <property type="match status" value="1"/>
</dbReference>
<protein>
    <submittedName>
        <fullName evidence="5">GntR family transcriptional regulator</fullName>
    </submittedName>
</protein>
<evidence type="ECO:0000313" key="6">
    <source>
        <dbReference type="Proteomes" id="UP000298664"/>
    </source>
</evidence>
<dbReference type="SUPFAM" id="SSF46785">
    <property type="entry name" value="Winged helix' DNA-binding domain"/>
    <property type="match status" value="1"/>
</dbReference>
<proteinExistence type="predicted"/>
<dbReference type="InterPro" id="IPR008920">
    <property type="entry name" value="TF_FadR/GntR_C"/>
</dbReference>
<dbReference type="AlphaFoldDB" id="A0AAF0KFV1"/>
<dbReference type="SMART" id="SM00895">
    <property type="entry name" value="FCD"/>
    <property type="match status" value="1"/>
</dbReference>
<feature type="domain" description="HTH gntR-type" evidence="4">
    <location>
        <begin position="21"/>
        <end position="88"/>
    </location>
</feature>
<dbReference type="Pfam" id="PF00392">
    <property type="entry name" value="GntR"/>
    <property type="match status" value="1"/>
</dbReference>
<reference evidence="5" key="1">
    <citation type="submission" date="2023-05" db="EMBL/GenBank/DDBJ databases">
        <title>Complete genome sequence of Agrobacterium larrymoorei CFBP5477.</title>
        <authorList>
            <person name="Yen H.-C."/>
            <person name="Chou L."/>
            <person name="Lin Y.-C."/>
            <person name="Lai E.-M."/>
            <person name="Kuo C.-H."/>
        </authorList>
    </citation>
    <scope>NUCLEOTIDE SEQUENCE</scope>
    <source>
        <strain evidence="5">CFBP5477</strain>
        <plasmid evidence="5">pAlCFBP5477</plasmid>
    </source>
</reference>
<dbReference type="GO" id="GO:0003677">
    <property type="term" value="F:DNA binding"/>
    <property type="evidence" value="ECO:0007669"/>
    <property type="project" value="UniProtKB-KW"/>
</dbReference>
<dbReference type="Pfam" id="PF07729">
    <property type="entry name" value="FCD"/>
    <property type="match status" value="1"/>
</dbReference>
<evidence type="ECO:0000313" key="5">
    <source>
        <dbReference type="EMBL" id="WHA43900.1"/>
    </source>
</evidence>
<dbReference type="PANTHER" id="PTHR43537:SF39">
    <property type="entry name" value="HTH-TYPE TRANSCRIPTIONAL REGULATOR MCBR"/>
    <property type="match status" value="1"/>
</dbReference>
<dbReference type="EMBL" id="CP124735">
    <property type="protein sequence ID" value="WHA43900.1"/>
    <property type="molecule type" value="Genomic_DNA"/>
</dbReference>
<dbReference type="PROSITE" id="PS50949">
    <property type="entry name" value="HTH_GNTR"/>
    <property type="match status" value="1"/>
</dbReference>
<dbReference type="InterPro" id="IPR036388">
    <property type="entry name" value="WH-like_DNA-bd_sf"/>
</dbReference>
<organism evidence="5 6">
    <name type="scientific">Agrobacterium larrymoorei</name>
    <dbReference type="NCBI Taxonomy" id="160699"/>
    <lineage>
        <taxon>Bacteria</taxon>
        <taxon>Pseudomonadati</taxon>
        <taxon>Pseudomonadota</taxon>
        <taxon>Alphaproteobacteria</taxon>
        <taxon>Hyphomicrobiales</taxon>
        <taxon>Rhizobiaceae</taxon>
        <taxon>Rhizobium/Agrobacterium group</taxon>
        <taxon>Agrobacterium</taxon>
    </lineage>
</organism>
<evidence type="ECO:0000256" key="1">
    <source>
        <dbReference type="ARBA" id="ARBA00023015"/>
    </source>
</evidence>
<dbReference type="Proteomes" id="UP000298664">
    <property type="component" value="Plasmid pAlCFBP5477"/>
</dbReference>
<evidence type="ECO:0000256" key="2">
    <source>
        <dbReference type="ARBA" id="ARBA00023125"/>
    </source>
</evidence>
<dbReference type="PANTHER" id="PTHR43537">
    <property type="entry name" value="TRANSCRIPTIONAL REGULATOR, GNTR FAMILY"/>
    <property type="match status" value="1"/>
</dbReference>
<keyword evidence="1" id="KW-0805">Transcription regulation</keyword>
<keyword evidence="3" id="KW-0804">Transcription</keyword>
<dbReference type="SUPFAM" id="SSF48008">
    <property type="entry name" value="GntR ligand-binding domain-like"/>
    <property type="match status" value="1"/>
</dbReference>
<dbReference type="GO" id="GO:0003700">
    <property type="term" value="F:DNA-binding transcription factor activity"/>
    <property type="evidence" value="ECO:0007669"/>
    <property type="project" value="InterPro"/>
</dbReference>